<dbReference type="InterPro" id="IPR008972">
    <property type="entry name" value="Cupredoxin"/>
</dbReference>
<comment type="caution">
    <text evidence="3">The sequence shown here is derived from an EMBL/GenBank/DDBJ whole genome shotgun (WGS) entry which is preliminary data.</text>
</comment>
<sequence>MHFTSLVAAALLSVAQATDVHVVAVGKNPVNNQTALQYFPDKVTAEPGSMVQFQFWAGNHTVTQSNFDNPCLPISSINSSVAGIFSSFQPAAASEAMGMIPVFTIMVNDTKPIWIYCSQGPHCKGGMAMVINENTKANSSRSLENYKNLAKNSVQGNVEIPGGVGNGGTVGSQPTNVAGQSPSSNSTGTPTVSAASSSFTVPATMLLIASAAFMLL</sequence>
<accession>A0A2K3QQY9</accession>
<dbReference type="OrthoDB" id="2331100at2759"/>
<dbReference type="PANTHER" id="PTHR34883">
    <property type="entry name" value="SERINE-RICH PROTEIN, PUTATIVE-RELATED-RELATED"/>
    <property type="match status" value="1"/>
</dbReference>
<dbReference type="CDD" id="cd00920">
    <property type="entry name" value="Cupredoxin"/>
    <property type="match status" value="1"/>
</dbReference>
<proteinExistence type="predicted"/>
<keyword evidence="2" id="KW-0732">Signal</keyword>
<dbReference type="Proteomes" id="UP000236621">
    <property type="component" value="Unassembled WGS sequence"/>
</dbReference>
<evidence type="ECO:0000256" key="1">
    <source>
        <dbReference type="SAM" id="MobiDB-lite"/>
    </source>
</evidence>
<feature type="chain" id="PRO_5014381066" description="Extracellular serine-rich protein" evidence="2">
    <location>
        <begin position="18"/>
        <end position="216"/>
    </location>
</feature>
<dbReference type="Gene3D" id="2.60.40.420">
    <property type="entry name" value="Cupredoxins - blue copper proteins"/>
    <property type="match status" value="1"/>
</dbReference>
<dbReference type="EMBL" id="NRSZ01000018">
    <property type="protein sequence ID" value="PNY29954.1"/>
    <property type="molecule type" value="Genomic_DNA"/>
</dbReference>
<feature type="region of interest" description="Disordered" evidence="1">
    <location>
        <begin position="160"/>
        <end position="195"/>
    </location>
</feature>
<reference evidence="3 4" key="1">
    <citation type="submission" date="2017-08" db="EMBL/GenBank/DDBJ databases">
        <title>Harnessing the power of phylogenomics to disentangle the directionality and signatures of interkingdom host jumping in the parasitic fungal genus Tolypocladium.</title>
        <authorList>
            <person name="Quandt C.A."/>
            <person name="Patterson W."/>
            <person name="Spatafora J.W."/>
        </authorList>
    </citation>
    <scope>NUCLEOTIDE SEQUENCE [LARGE SCALE GENOMIC DNA]</scope>
    <source>
        <strain evidence="3 4">CBS 113982</strain>
    </source>
</reference>
<feature type="signal peptide" evidence="2">
    <location>
        <begin position="1"/>
        <end position="17"/>
    </location>
</feature>
<evidence type="ECO:0000256" key="2">
    <source>
        <dbReference type="SAM" id="SignalP"/>
    </source>
</evidence>
<keyword evidence="4" id="KW-1185">Reference proteome</keyword>
<evidence type="ECO:0000313" key="4">
    <source>
        <dbReference type="Proteomes" id="UP000236621"/>
    </source>
</evidence>
<dbReference type="PANTHER" id="PTHR34883:SF17">
    <property type="entry name" value="CUPREDOXIN"/>
    <property type="match status" value="1"/>
</dbReference>
<gene>
    <name evidence="3" type="ORF">TCAP_00119</name>
</gene>
<dbReference type="SUPFAM" id="SSF49503">
    <property type="entry name" value="Cupredoxins"/>
    <property type="match status" value="1"/>
</dbReference>
<organism evidence="3 4">
    <name type="scientific">Tolypocladium capitatum</name>
    <dbReference type="NCBI Taxonomy" id="45235"/>
    <lineage>
        <taxon>Eukaryota</taxon>
        <taxon>Fungi</taxon>
        <taxon>Dikarya</taxon>
        <taxon>Ascomycota</taxon>
        <taxon>Pezizomycotina</taxon>
        <taxon>Sordariomycetes</taxon>
        <taxon>Hypocreomycetidae</taxon>
        <taxon>Hypocreales</taxon>
        <taxon>Ophiocordycipitaceae</taxon>
        <taxon>Tolypocladium</taxon>
    </lineage>
</organism>
<dbReference type="InterPro" id="IPR052953">
    <property type="entry name" value="Ser-rich/MCO-related"/>
</dbReference>
<feature type="compositionally biased region" description="Polar residues" evidence="1">
    <location>
        <begin position="172"/>
        <end position="195"/>
    </location>
</feature>
<evidence type="ECO:0000313" key="3">
    <source>
        <dbReference type="EMBL" id="PNY29954.1"/>
    </source>
</evidence>
<dbReference type="STRING" id="45235.A0A2K3QQY9"/>
<protein>
    <recommendedName>
        <fullName evidence="5">Extracellular serine-rich protein</fullName>
    </recommendedName>
</protein>
<evidence type="ECO:0008006" key="5">
    <source>
        <dbReference type="Google" id="ProtNLM"/>
    </source>
</evidence>
<name>A0A2K3QQY9_9HYPO</name>
<dbReference type="AlphaFoldDB" id="A0A2K3QQY9"/>